<evidence type="ECO:0000256" key="2">
    <source>
        <dbReference type="ARBA" id="ARBA00022679"/>
    </source>
</evidence>
<dbReference type="InterPro" id="IPR000863">
    <property type="entry name" value="Sulfotransferase_dom"/>
</dbReference>
<dbReference type="Gene3D" id="3.40.50.300">
    <property type="entry name" value="P-loop containing nucleotide triphosphate hydrolases"/>
    <property type="match status" value="3"/>
</dbReference>
<organism evidence="4 5">
    <name type="scientific">Leersia perrieri</name>
    <dbReference type="NCBI Taxonomy" id="77586"/>
    <lineage>
        <taxon>Eukaryota</taxon>
        <taxon>Viridiplantae</taxon>
        <taxon>Streptophyta</taxon>
        <taxon>Embryophyta</taxon>
        <taxon>Tracheophyta</taxon>
        <taxon>Spermatophyta</taxon>
        <taxon>Magnoliopsida</taxon>
        <taxon>Liliopsida</taxon>
        <taxon>Poales</taxon>
        <taxon>Poaceae</taxon>
        <taxon>BOP clade</taxon>
        <taxon>Oryzoideae</taxon>
        <taxon>Oryzeae</taxon>
        <taxon>Oryzinae</taxon>
        <taxon>Leersia</taxon>
    </lineage>
</organism>
<reference evidence="4 5" key="1">
    <citation type="submission" date="2012-08" db="EMBL/GenBank/DDBJ databases">
        <title>Oryza genome evolution.</title>
        <authorList>
            <person name="Wing R.A."/>
        </authorList>
    </citation>
    <scope>NUCLEOTIDE SEQUENCE</scope>
</reference>
<keyword evidence="5" id="KW-1185">Reference proteome</keyword>
<name>A0A0D9WSA7_9ORYZ</name>
<dbReference type="GO" id="GO:0008146">
    <property type="term" value="F:sulfotransferase activity"/>
    <property type="evidence" value="ECO:0007669"/>
    <property type="project" value="InterPro"/>
</dbReference>
<evidence type="ECO:0000256" key="1">
    <source>
        <dbReference type="ARBA" id="ARBA00005771"/>
    </source>
</evidence>
<comment type="similarity">
    <text evidence="1">Belongs to the sulfotransferase 1 family.</text>
</comment>
<reference evidence="5" key="2">
    <citation type="submission" date="2013-12" db="EMBL/GenBank/DDBJ databases">
        <authorList>
            <person name="Yu Y."/>
            <person name="Lee S."/>
            <person name="de Baynast K."/>
            <person name="Wissotski M."/>
            <person name="Liu L."/>
            <person name="Talag J."/>
            <person name="Goicoechea J."/>
            <person name="Angelova A."/>
            <person name="Jetty R."/>
            <person name="Kudrna D."/>
            <person name="Golser W."/>
            <person name="Rivera L."/>
            <person name="Zhang J."/>
            <person name="Wing R."/>
        </authorList>
    </citation>
    <scope>NUCLEOTIDE SEQUENCE</scope>
</reference>
<dbReference type="HOGENOM" id="CLU_027239_9_0_1"/>
<evidence type="ECO:0000259" key="3">
    <source>
        <dbReference type="Pfam" id="PF00685"/>
    </source>
</evidence>
<dbReference type="Pfam" id="PF00685">
    <property type="entry name" value="Sulfotransfer_1"/>
    <property type="match status" value="3"/>
</dbReference>
<dbReference type="SUPFAM" id="SSF52540">
    <property type="entry name" value="P-loop containing nucleoside triphosphate hydrolases"/>
    <property type="match status" value="2"/>
</dbReference>
<keyword evidence="2" id="KW-0808">Transferase</keyword>
<dbReference type="AlphaFoldDB" id="A0A0D9WSA7"/>
<feature type="domain" description="Sulfotransferase" evidence="3">
    <location>
        <begin position="406"/>
        <end position="657"/>
    </location>
</feature>
<sequence length="661" mass="74582">MESLPFRVQQGFLPVGLLSAQSSRAELYQRFNDVVSSWPTCKGLSSVQLFRHEKGWYNSISPFVGTMVADACFAARPTDIIIATFPKSGTTWIKALLFAMAHRRENLANGACHPFNSLGPHECINFLKYQLYTENKIPNLEELSNPRLFATHMPFELLPRSMSSATYWSAHLVYPDQVLFFGYEEMKRDPTSHLLSLAEFIGLPFNSKEKDNGVVDAIIKLCSFENMNSLEATKGGKTWTMIGAIPNSAFFRRGEARDWTNHLPPKMVEWIDAITKAKFAGDSSIIQLTMFYLLTVKLVENSVDDLVRNFKTGLQMSNLLFSFSSINDAMSFISMKSSAPSKAEQDTDVKTNEELYQHFTNLVSSWPSCQGMSYLQLFRHEKGCYNSISPMVGAMVANTCFSALSSDIIVATLPKSGTTWLKALLYATVNRREHPANATDHPLNSLGPHECINFLEYQLYTENKIPNLDKLLNPRMFATHVPFKLLPRAVEKSGCKIIYVCRDPKDNMISLLHFMNNYYSRNGREPLTVEAVVDYFCSGLSPFGPYWDHVLSYWHAHKAHPERVLFFKYEEMKKDGDTTPSEEEANGVVDDIVKLCSFDNMTGLEATKDGKTWLIIGAMPNRAFFRRGEAGDWANHLSPEMAQRIDAITEAKFAGSGLIDL</sequence>
<evidence type="ECO:0000313" key="4">
    <source>
        <dbReference type="EnsemblPlants" id="LPERR06G17970.1"/>
    </source>
</evidence>
<dbReference type="EnsemblPlants" id="LPERR06G17970.1">
    <property type="protein sequence ID" value="LPERR06G17970.1"/>
    <property type="gene ID" value="LPERR06G17970"/>
</dbReference>
<dbReference type="eggNOG" id="KOG1584">
    <property type="taxonomic scope" value="Eukaryota"/>
</dbReference>
<protein>
    <recommendedName>
        <fullName evidence="3">Sulfotransferase domain-containing protein</fullName>
    </recommendedName>
</protein>
<dbReference type="Proteomes" id="UP000032180">
    <property type="component" value="Chromosome 6"/>
</dbReference>
<proteinExistence type="inferred from homology"/>
<accession>A0A0D9WSA7</accession>
<feature type="domain" description="Sulfotransferase" evidence="3">
    <location>
        <begin position="77"/>
        <end position="163"/>
    </location>
</feature>
<reference evidence="4" key="3">
    <citation type="submission" date="2015-04" db="UniProtKB">
        <authorList>
            <consortium name="EnsemblPlants"/>
        </authorList>
    </citation>
    <scope>IDENTIFICATION</scope>
</reference>
<feature type="domain" description="Sulfotransferase" evidence="3">
    <location>
        <begin position="166"/>
        <end position="281"/>
    </location>
</feature>
<evidence type="ECO:0000313" key="5">
    <source>
        <dbReference type="Proteomes" id="UP000032180"/>
    </source>
</evidence>
<dbReference type="Gramene" id="LPERR06G17970.1">
    <property type="protein sequence ID" value="LPERR06G17970.1"/>
    <property type="gene ID" value="LPERR06G17970"/>
</dbReference>
<dbReference type="PANTHER" id="PTHR11783">
    <property type="entry name" value="SULFOTRANSFERASE SULT"/>
    <property type="match status" value="1"/>
</dbReference>
<dbReference type="InterPro" id="IPR027417">
    <property type="entry name" value="P-loop_NTPase"/>
</dbReference>